<dbReference type="InterPro" id="IPR027417">
    <property type="entry name" value="P-loop_NTPase"/>
</dbReference>
<dbReference type="InterPro" id="IPR006073">
    <property type="entry name" value="GTP-bd"/>
</dbReference>
<evidence type="ECO:0000259" key="10">
    <source>
        <dbReference type="PROSITE" id="PS51721"/>
    </source>
</evidence>
<evidence type="ECO:0000256" key="9">
    <source>
        <dbReference type="SAM" id="MobiDB-lite"/>
    </source>
</evidence>
<evidence type="ECO:0000313" key="11">
    <source>
        <dbReference type="EMBL" id="PGH04525.1"/>
    </source>
</evidence>
<dbReference type="Gene3D" id="1.10.1580.10">
    <property type="match status" value="1"/>
</dbReference>
<keyword evidence="12" id="KW-1185">Reference proteome</keyword>
<gene>
    <name evidence="11" type="ORF">AJ79_07051</name>
</gene>
<dbReference type="PRINTS" id="PR00326">
    <property type="entry name" value="GTP1OBG"/>
</dbReference>
<dbReference type="InterPro" id="IPR023179">
    <property type="entry name" value="GTP-bd_ortho_bundle_sf"/>
</dbReference>
<evidence type="ECO:0000256" key="1">
    <source>
        <dbReference type="ARBA" id="ARBA00003892"/>
    </source>
</evidence>
<keyword evidence="5 8" id="KW-0547">Nucleotide-binding</keyword>
<dbReference type="InterPro" id="IPR012971">
    <property type="entry name" value="NOG2_N_dom"/>
</dbReference>
<dbReference type="FunFam" id="1.10.1580.10:FF:000005">
    <property type="entry name" value="Nucleolar GTP-binding protein 2"/>
    <property type="match status" value="1"/>
</dbReference>
<dbReference type="GO" id="GO:0042254">
    <property type="term" value="P:ribosome biogenesis"/>
    <property type="evidence" value="ECO:0007669"/>
    <property type="project" value="UniProtKB-KW"/>
</dbReference>
<comment type="subcellular location">
    <subcellularLocation>
        <location evidence="2 8">Nucleus</location>
        <location evidence="2 8">Nucleolus</location>
    </subcellularLocation>
</comment>
<dbReference type="SUPFAM" id="SSF52540">
    <property type="entry name" value="P-loop containing nucleoside triphosphate hydrolases"/>
    <property type="match status" value="1"/>
</dbReference>
<comment type="function">
    <text evidence="1 8">GTPase that associates with pre-60S ribosomal subunits in the nucleolus and is required for their nuclear export and maturation.</text>
</comment>
<organism evidence="11 12">
    <name type="scientific">Helicocarpus griseus UAMH5409</name>
    <dbReference type="NCBI Taxonomy" id="1447875"/>
    <lineage>
        <taxon>Eukaryota</taxon>
        <taxon>Fungi</taxon>
        <taxon>Dikarya</taxon>
        <taxon>Ascomycota</taxon>
        <taxon>Pezizomycotina</taxon>
        <taxon>Eurotiomycetes</taxon>
        <taxon>Eurotiomycetidae</taxon>
        <taxon>Onygenales</taxon>
        <taxon>Ajellomycetaceae</taxon>
        <taxon>Helicocarpus</taxon>
    </lineage>
</organism>
<evidence type="ECO:0000256" key="3">
    <source>
        <dbReference type="ARBA" id="ARBA00022127"/>
    </source>
</evidence>
<comment type="similarity">
    <text evidence="8">Belongs to the TRAFAC class YlqF/YawG GTPase family. NOG2 subfamily.</text>
</comment>
<evidence type="ECO:0000256" key="4">
    <source>
        <dbReference type="ARBA" id="ARBA00022517"/>
    </source>
</evidence>
<dbReference type="InterPro" id="IPR050755">
    <property type="entry name" value="TRAFAC_YlqF/YawG_RiboMat"/>
</dbReference>
<evidence type="ECO:0000256" key="5">
    <source>
        <dbReference type="ARBA" id="ARBA00022741"/>
    </source>
</evidence>
<feature type="region of interest" description="Disordered" evidence="9">
    <location>
        <begin position="188"/>
        <end position="207"/>
    </location>
</feature>
<dbReference type="InterPro" id="IPR030378">
    <property type="entry name" value="G_CP_dom"/>
</dbReference>
<feature type="domain" description="CP-type G" evidence="10">
    <location>
        <begin position="220"/>
        <end position="381"/>
    </location>
</feature>
<feature type="compositionally biased region" description="Basic and acidic residues" evidence="9">
    <location>
        <begin position="484"/>
        <end position="499"/>
    </location>
</feature>
<dbReference type="PANTHER" id="PTHR11089">
    <property type="entry name" value="GTP-BINDING PROTEIN-RELATED"/>
    <property type="match status" value="1"/>
</dbReference>
<evidence type="ECO:0000256" key="2">
    <source>
        <dbReference type="ARBA" id="ARBA00004604"/>
    </source>
</evidence>
<dbReference type="PROSITE" id="PS51721">
    <property type="entry name" value="G_CP"/>
    <property type="match status" value="1"/>
</dbReference>
<dbReference type="Pfam" id="PF01926">
    <property type="entry name" value="MMR_HSR1"/>
    <property type="match status" value="1"/>
</dbReference>
<evidence type="ECO:0000256" key="6">
    <source>
        <dbReference type="ARBA" id="ARBA00023134"/>
    </source>
</evidence>
<dbReference type="FunFam" id="3.40.50.300:FF:000559">
    <property type="entry name" value="Nuclear/nucleolar GTPase 2"/>
    <property type="match status" value="1"/>
</dbReference>
<dbReference type="GO" id="GO:0005525">
    <property type="term" value="F:GTP binding"/>
    <property type="evidence" value="ECO:0007669"/>
    <property type="project" value="UniProtKB-KW"/>
</dbReference>
<feature type="region of interest" description="Disordered" evidence="9">
    <location>
        <begin position="1"/>
        <end position="23"/>
    </location>
</feature>
<dbReference type="CDD" id="cd01858">
    <property type="entry name" value="NGP_1"/>
    <property type="match status" value="1"/>
</dbReference>
<proteinExistence type="inferred from homology"/>
<dbReference type="PANTHER" id="PTHR11089:SF9">
    <property type="entry name" value="NUCLEOLAR GTP-BINDING PROTEIN 2"/>
    <property type="match status" value="1"/>
</dbReference>
<feature type="region of interest" description="Disordered" evidence="9">
    <location>
        <begin position="471"/>
        <end position="558"/>
    </location>
</feature>
<dbReference type="Gene3D" id="3.40.50.300">
    <property type="entry name" value="P-loop containing nucleotide triphosphate hydrolases"/>
    <property type="match status" value="1"/>
</dbReference>
<evidence type="ECO:0000256" key="8">
    <source>
        <dbReference type="RuleBase" id="RU364023"/>
    </source>
</evidence>
<dbReference type="GO" id="GO:0005730">
    <property type="term" value="C:nucleolus"/>
    <property type="evidence" value="ECO:0007669"/>
    <property type="project" value="UniProtKB-SubCell"/>
</dbReference>
<accession>A0A2B7X6E9</accession>
<name>A0A2B7X6E9_9EURO</name>
<dbReference type="InterPro" id="IPR024929">
    <property type="entry name" value="GNL2_CP_dom"/>
</dbReference>
<dbReference type="EMBL" id="PDNB01000135">
    <property type="protein sequence ID" value="PGH04525.1"/>
    <property type="molecule type" value="Genomic_DNA"/>
</dbReference>
<evidence type="ECO:0000256" key="7">
    <source>
        <dbReference type="ARBA" id="ARBA00023242"/>
    </source>
</evidence>
<keyword evidence="6 8" id="KW-0342">GTP-binding</keyword>
<sequence>MGTGKKEATRRERQGKAGDGMANVRTKGENFYRNAKKIKTLNMYKDGKAQRNAQGDITKAASYQSREIPNARIEPNRKWFGNTRVISQEALSSFREAVAERASDPYQVLLKTNKLPMSLIRDGSNTNGLKEHKAKVAVESAPFSETFGPKAQRKRVKLSVGTLEDLAGESAKMHDTYLERLDQAKLLSGTSGDADNEDDNGQLTTAREPVFSKGQSKRIWNELYKVIDSSDVVIHVLDARDPEGTRCRSIEKYIREEAPHKHLIFVLNKCDLVPTGVAAAWVRALSKEHPTLAFHASINNSFGKGSLIQLLRQFSSLHSDRKQISVGFIGYPNTGKSSIINTLRKKKVCTVAPIPGETKVWQYITLMKRIYLIDCPGVVPPSNNDTEEDILLRGVVRVENVENPEQYIPGVLKRVQPRHIERTYEIKNYKDPIDFLSILARKGGRLLRGGEPDVDGVAKMVINDFLRGKIPWFTPPPHSSDGSTDEKIDGREGRLGEMGRKRKRDGSEAATSEAPSADEVSESDEDSEAGDGEFEGFSDNDEEESDDAEEAAEEDGAK</sequence>
<dbReference type="OrthoDB" id="444945at2759"/>
<dbReference type="Pfam" id="PF08153">
    <property type="entry name" value="NGP1NT"/>
    <property type="match status" value="1"/>
</dbReference>
<dbReference type="Proteomes" id="UP000223968">
    <property type="component" value="Unassembled WGS sequence"/>
</dbReference>
<comment type="caution">
    <text evidence="11">The sequence shown here is derived from an EMBL/GenBank/DDBJ whole genome shotgun (WGS) entry which is preliminary data.</text>
</comment>
<dbReference type="STRING" id="1447875.A0A2B7X6E9"/>
<protein>
    <recommendedName>
        <fullName evidence="3 8">Nucleolar GTP-binding protein 2</fullName>
    </recommendedName>
</protein>
<dbReference type="AlphaFoldDB" id="A0A2B7X6E9"/>
<keyword evidence="7 8" id="KW-0539">Nucleus</keyword>
<evidence type="ECO:0000313" key="12">
    <source>
        <dbReference type="Proteomes" id="UP000223968"/>
    </source>
</evidence>
<keyword evidence="4" id="KW-0690">Ribosome biogenesis</keyword>
<feature type="compositionally biased region" description="Basic and acidic residues" evidence="9">
    <location>
        <begin position="1"/>
        <end position="16"/>
    </location>
</feature>
<feature type="compositionally biased region" description="Acidic residues" evidence="9">
    <location>
        <begin position="519"/>
        <end position="558"/>
    </location>
</feature>
<reference evidence="11 12" key="1">
    <citation type="submission" date="2017-10" db="EMBL/GenBank/DDBJ databases">
        <title>Comparative genomics in systemic dimorphic fungi from Ajellomycetaceae.</title>
        <authorList>
            <person name="Munoz J.F."/>
            <person name="Mcewen J.G."/>
            <person name="Clay O.K."/>
            <person name="Cuomo C.A."/>
        </authorList>
    </citation>
    <scope>NUCLEOTIDE SEQUENCE [LARGE SCALE GENOMIC DNA]</scope>
    <source>
        <strain evidence="11 12">UAMH5409</strain>
    </source>
</reference>